<dbReference type="InterPro" id="IPR001647">
    <property type="entry name" value="HTH_TetR"/>
</dbReference>
<evidence type="ECO:0000259" key="3">
    <source>
        <dbReference type="PROSITE" id="PS50977"/>
    </source>
</evidence>
<dbReference type="InterPro" id="IPR036271">
    <property type="entry name" value="Tet_transcr_reg_TetR-rel_C_sf"/>
</dbReference>
<proteinExistence type="predicted"/>
<evidence type="ECO:0000313" key="4">
    <source>
        <dbReference type="EMBL" id="MBC9176808.1"/>
    </source>
</evidence>
<protein>
    <submittedName>
        <fullName evidence="4">TetR family transcriptional regulator</fullName>
    </submittedName>
</protein>
<dbReference type="PROSITE" id="PS50977">
    <property type="entry name" value="HTH_TETR_2"/>
    <property type="match status" value="1"/>
</dbReference>
<dbReference type="InterPro" id="IPR041678">
    <property type="entry name" value="TetR_C_16"/>
</dbReference>
<dbReference type="RefSeq" id="WP_187777952.1">
    <property type="nucleotide sequence ID" value="NZ_JACTUZ010000020.1"/>
</dbReference>
<dbReference type="SUPFAM" id="SSF46689">
    <property type="entry name" value="Homeodomain-like"/>
    <property type="match status" value="1"/>
</dbReference>
<name>A0ABR7R4Z9_9PROT</name>
<evidence type="ECO:0000256" key="2">
    <source>
        <dbReference type="PROSITE-ProRule" id="PRU00335"/>
    </source>
</evidence>
<dbReference type="Pfam" id="PF00440">
    <property type="entry name" value="TetR_N"/>
    <property type="match status" value="1"/>
</dbReference>
<dbReference type="EMBL" id="JACTUZ010000020">
    <property type="protein sequence ID" value="MBC9176808.1"/>
    <property type="molecule type" value="Genomic_DNA"/>
</dbReference>
<comment type="caution">
    <text evidence="4">The sequence shown here is derived from an EMBL/GenBank/DDBJ whole genome shotgun (WGS) entry which is preliminary data.</text>
</comment>
<keyword evidence="5" id="KW-1185">Reference proteome</keyword>
<evidence type="ECO:0000256" key="1">
    <source>
        <dbReference type="ARBA" id="ARBA00023125"/>
    </source>
</evidence>
<dbReference type="Proteomes" id="UP000603940">
    <property type="component" value="Unassembled WGS sequence"/>
</dbReference>
<reference evidence="4 5" key="1">
    <citation type="journal article" date="2009" name="Int. J. Syst. Evol. Microbiol.">
        <title>Transfer of Teichococcus ludipueritiae and Muricoccus roseus to the genus Roseomonas, as Roseomonas ludipueritiae comb. nov. and Roseomonas rosea comb. nov., respectively, and emended description of the genus Roseomonas.</title>
        <authorList>
            <person name="Sanchez-Porro C."/>
            <person name="Gallego V."/>
            <person name="Busse H.J."/>
            <person name="Kampfer P."/>
            <person name="Ventosa A."/>
        </authorList>
    </citation>
    <scope>NUCLEOTIDE SEQUENCE [LARGE SCALE GENOMIC DNA]</scope>
    <source>
        <strain evidence="4 5">DSM 14915</strain>
    </source>
</reference>
<accession>A0ABR7R4Z9</accession>
<dbReference type="InterPro" id="IPR009057">
    <property type="entry name" value="Homeodomain-like_sf"/>
</dbReference>
<organism evidence="4 5">
    <name type="scientific">Pseudoroseomonas ludipueritiae</name>
    <dbReference type="NCBI Taxonomy" id="198093"/>
    <lineage>
        <taxon>Bacteria</taxon>
        <taxon>Pseudomonadati</taxon>
        <taxon>Pseudomonadota</taxon>
        <taxon>Alphaproteobacteria</taxon>
        <taxon>Acetobacterales</taxon>
        <taxon>Acetobacteraceae</taxon>
        <taxon>Pseudoroseomonas</taxon>
    </lineage>
</organism>
<sequence length="211" mass="22466">MAQEFPSVSRLSDTSGAQKVRTLDRILSAAIVQFSRRAYEEVGLRGIAAAAGVDVAHVHWSFGSKERLFTEAVRRATTVDRVVSTAGCDLPRSLARQILLPAGGRPPAEIGQLEIVIRSLSCVTAGPLLRDFIPEALIEPLSEQIGDPDARRASLVAALLAGVSILRNVLKAQPLCGADEGALEALIADTIDHIVRAHPGELRPDIITRGA</sequence>
<feature type="domain" description="HTH tetR-type" evidence="3">
    <location>
        <begin position="20"/>
        <end position="80"/>
    </location>
</feature>
<dbReference type="Pfam" id="PF17920">
    <property type="entry name" value="TetR_C_16"/>
    <property type="match status" value="1"/>
</dbReference>
<gene>
    <name evidence="4" type="ORF">IBL25_07615</name>
</gene>
<evidence type="ECO:0000313" key="5">
    <source>
        <dbReference type="Proteomes" id="UP000603940"/>
    </source>
</evidence>
<feature type="DNA-binding region" description="H-T-H motif" evidence="2">
    <location>
        <begin position="43"/>
        <end position="62"/>
    </location>
</feature>
<keyword evidence="1 2" id="KW-0238">DNA-binding</keyword>
<dbReference type="Gene3D" id="1.10.357.10">
    <property type="entry name" value="Tetracycline Repressor, domain 2"/>
    <property type="match status" value="1"/>
</dbReference>
<dbReference type="SUPFAM" id="SSF48498">
    <property type="entry name" value="Tetracyclin repressor-like, C-terminal domain"/>
    <property type="match status" value="1"/>
</dbReference>